<evidence type="ECO:0000313" key="3">
    <source>
        <dbReference type="RefSeq" id="XP_026676565.1"/>
    </source>
</evidence>
<proteinExistence type="predicted"/>
<dbReference type="InterPro" id="IPR012674">
    <property type="entry name" value="Calycin"/>
</dbReference>
<feature type="chain" id="PRO_5018091548" evidence="1">
    <location>
        <begin position="20"/>
        <end position="174"/>
    </location>
</feature>
<name>A0A3Q0IQF4_DIACI</name>
<evidence type="ECO:0000313" key="2">
    <source>
        <dbReference type="Proteomes" id="UP000079169"/>
    </source>
</evidence>
<keyword evidence="2" id="KW-1185">Reference proteome</keyword>
<evidence type="ECO:0000256" key="1">
    <source>
        <dbReference type="SAM" id="SignalP"/>
    </source>
</evidence>
<dbReference type="SUPFAM" id="SSF50814">
    <property type="entry name" value="Lipocalins"/>
    <property type="match status" value="1"/>
</dbReference>
<sequence>MSLKYSAAVFLICCSTSYGLISFGSCPTKNPVANFDLPRFSGFWLENRALEGVHLTQEAWGACLSVLFDYTTIQNVTVGESNIFNDFLPGDSSNPGNFTRETTTLSTIVFGKNHTGAINADFVPNRAEFRIHGTWATWRFLSIPVQTITILDTDYTNWALLWSCQDMGLLNKRE</sequence>
<dbReference type="Proteomes" id="UP000079169">
    <property type="component" value="Unplaced"/>
</dbReference>
<dbReference type="GeneID" id="103505443"/>
<protein>
    <submittedName>
        <fullName evidence="3">Uncharacterized protein LOC103505443 isoform X2</fullName>
    </submittedName>
</protein>
<dbReference type="AlphaFoldDB" id="A0A3Q0IQF4"/>
<gene>
    <name evidence="3" type="primary">LOC103505443</name>
</gene>
<dbReference type="PROSITE" id="PS51257">
    <property type="entry name" value="PROKAR_LIPOPROTEIN"/>
    <property type="match status" value="1"/>
</dbReference>
<dbReference type="RefSeq" id="XP_026676565.1">
    <property type="nucleotide sequence ID" value="XM_026820764.1"/>
</dbReference>
<reference evidence="3" key="1">
    <citation type="submission" date="2025-08" db="UniProtKB">
        <authorList>
            <consortium name="RefSeq"/>
        </authorList>
    </citation>
    <scope>IDENTIFICATION</scope>
</reference>
<feature type="signal peptide" evidence="1">
    <location>
        <begin position="1"/>
        <end position="19"/>
    </location>
</feature>
<dbReference type="Gene3D" id="2.40.128.20">
    <property type="match status" value="1"/>
</dbReference>
<accession>A0A3Q0IQF4</accession>
<keyword evidence="1" id="KW-0732">Signal</keyword>
<organism evidence="2 3">
    <name type="scientific">Diaphorina citri</name>
    <name type="common">Asian citrus psyllid</name>
    <dbReference type="NCBI Taxonomy" id="121845"/>
    <lineage>
        <taxon>Eukaryota</taxon>
        <taxon>Metazoa</taxon>
        <taxon>Ecdysozoa</taxon>
        <taxon>Arthropoda</taxon>
        <taxon>Hexapoda</taxon>
        <taxon>Insecta</taxon>
        <taxon>Pterygota</taxon>
        <taxon>Neoptera</taxon>
        <taxon>Paraneoptera</taxon>
        <taxon>Hemiptera</taxon>
        <taxon>Sternorrhyncha</taxon>
        <taxon>Psylloidea</taxon>
        <taxon>Psyllidae</taxon>
        <taxon>Diaphorininae</taxon>
        <taxon>Diaphorina</taxon>
    </lineage>
</organism>